<dbReference type="EMBL" id="SOYY01000014">
    <property type="protein sequence ID" value="KAA0711817.1"/>
    <property type="molecule type" value="Genomic_DNA"/>
</dbReference>
<name>A0A5A9NU56_9TELE</name>
<proteinExistence type="predicted"/>
<protein>
    <submittedName>
        <fullName evidence="1">Uncharacterized protein</fullName>
    </submittedName>
</protein>
<gene>
    <name evidence="1" type="ORF">E1301_Tti021152</name>
</gene>
<keyword evidence="2" id="KW-1185">Reference proteome</keyword>
<sequence length="71" mass="8264">MSTISRTKRTLSRYSTTDRHLISNFRFESIQSRNEETESTTVLMPLLKEAEDVDRSADVQDHIINIYSKNS</sequence>
<evidence type="ECO:0000313" key="2">
    <source>
        <dbReference type="Proteomes" id="UP000324632"/>
    </source>
</evidence>
<evidence type="ECO:0000313" key="1">
    <source>
        <dbReference type="EMBL" id="KAA0711817.1"/>
    </source>
</evidence>
<reference evidence="1 2" key="1">
    <citation type="journal article" date="2019" name="Mol. Ecol. Resour.">
        <title>Chromosome-level genome assembly of Triplophysa tibetana, a fish adapted to the harsh high-altitude environment of the Tibetan Plateau.</title>
        <authorList>
            <person name="Yang X."/>
            <person name="Liu H."/>
            <person name="Ma Z."/>
            <person name="Zou Y."/>
            <person name="Zou M."/>
            <person name="Mao Y."/>
            <person name="Li X."/>
            <person name="Wang H."/>
            <person name="Chen T."/>
            <person name="Wang W."/>
            <person name="Yang R."/>
        </authorList>
    </citation>
    <scope>NUCLEOTIDE SEQUENCE [LARGE SCALE GENOMIC DNA]</scope>
    <source>
        <strain evidence="1">TTIB1903HZAU</strain>
        <tissue evidence="1">Muscle</tissue>
    </source>
</reference>
<dbReference type="AlphaFoldDB" id="A0A5A9NU56"/>
<dbReference type="Proteomes" id="UP000324632">
    <property type="component" value="Chromosome 14"/>
</dbReference>
<organism evidence="1 2">
    <name type="scientific">Triplophysa tibetana</name>
    <dbReference type="NCBI Taxonomy" id="1572043"/>
    <lineage>
        <taxon>Eukaryota</taxon>
        <taxon>Metazoa</taxon>
        <taxon>Chordata</taxon>
        <taxon>Craniata</taxon>
        <taxon>Vertebrata</taxon>
        <taxon>Euteleostomi</taxon>
        <taxon>Actinopterygii</taxon>
        <taxon>Neopterygii</taxon>
        <taxon>Teleostei</taxon>
        <taxon>Ostariophysi</taxon>
        <taxon>Cypriniformes</taxon>
        <taxon>Nemacheilidae</taxon>
        <taxon>Triplophysa</taxon>
    </lineage>
</organism>
<accession>A0A5A9NU56</accession>
<comment type="caution">
    <text evidence="1">The sequence shown here is derived from an EMBL/GenBank/DDBJ whole genome shotgun (WGS) entry which is preliminary data.</text>
</comment>